<organism evidence="2 3">
    <name type="scientific">Kyrpidia spormannii</name>
    <dbReference type="NCBI Taxonomy" id="2055160"/>
    <lineage>
        <taxon>Bacteria</taxon>
        <taxon>Bacillati</taxon>
        <taxon>Bacillota</taxon>
        <taxon>Bacilli</taxon>
        <taxon>Bacillales</taxon>
        <taxon>Alicyclobacillaceae</taxon>
        <taxon>Kyrpidia</taxon>
    </lineage>
</organism>
<proteinExistence type="predicted"/>
<gene>
    <name evidence="2" type="ORF">COOX1_1278</name>
</gene>
<dbReference type="EMBL" id="LR792683">
    <property type="protein sequence ID" value="CAB3392173.1"/>
    <property type="molecule type" value="Genomic_DNA"/>
</dbReference>
<feature type="region of interest" description="Disordered" evidence="1">
    <location>
        <begin position="1"/>
        <end position="27"/>
    </location>
</feature>
<name>A0A6F9E5N3_9BACL</name>
<protein>
    <submittedName>
        <fullName evidence="2">Uncharacterized protein</fullName>
    </submittedName>
</protein>
<evidence type="ECO:0000313" key="3">
    <source>
        <dbReference type="Proteomes" id="UP000502196"/>
    </source>
</evidence>
<dbReference type="Proteomes" id="UP000502196">
    <property type="component" value="Chromosome"/>
</dbReference>
<accession>A0A6F9E5N3</accession>
<sequence length="27" mass="2897">MNALSGKNEDHNVEIVNGITKDASPKD</sequence>
<evidence type="ECO:0000256" key="1">
    <source>
        <dbReference type="SAM" id="MobiDB-lite"/>
    </source>
</evidence>
<evidence type="ECO:0000313" key="2">
    <source>
        <dbReference type="EMBL" id="CAB3392173.1"/>
    </source>
</evidence>
<dbReference type="AlphaFoldDB" id="A0A6F9E5N3"/>
<reference evidence="2 3" key="1">
    <citation type="submission" date="2020-04" db="EMBL/GenBank/DDBJ databases">
        <authorList>
            <person name="Hogendoorn C."/>
        </authorList>
    </citation>
    <scope>NUCLEOTIDE SEQUENCE [LARGE SCALE GENOMIC DNA]</scope>
    <source>
        <strain evidence="2">COOX1</strain>
    </source>
</reference>